<organism evidence="1 2">
    <name type="scientific">Pseudonocardia adelaidensis</name>
    <dbReference type="NCBI Taxonomy" id="648754"/>
    <lineage>
        <taxon>Bacteria</taxon>
        <taxon>Bacillati</taxon>
        <taxon>Actinomycetota</taxon>
        <taxon>Actinomycetes</taxon>
        <taxon>Pseudonocardiales</taxon>
        <taxon>Pseudonocardiaceae</taxon>
        <taxon>Pseudonocardia</taxon>
    </lineage>
</organism>
<dbReference type="EMBL" id="BAABJO010000003">
    <property type="protein sequence ID" value="GAA5114207.1"/>
    <property type="molecule type" value="Genomic_DNA"/>
</dbReference>
<sequence length="43" mass="4350">MLEAGLLDPAAMVDRTYPLADAGKALAAAAGRELITAVLLPQA</sequence>
<proteinExistence type="predicted"/>
<evidence type="ECO:0000313" key="2">
    <source>
        <dbReference type="Proteomes" id="UP001500804"/>
    </source>
</evidence>
<dbReference type="Proteomes" id="UP001500804">
    <property type="component" value="Unassembled WGS sequence"/>
</dbReference>
<keyword evidence="2" id="KW-1185">Reference proteome</keyword>
<evidence type="ECO:0008006" key="3">
    <source>
        <dbReference type="Google" id="ProtNLM"/>
    </source>
</evidence>
<name>A0ABP9NC01_9PSEU</name>
<dbReference type="RefSeq" id="WP_345603675.1">
    <property type="nucleotide sequence ID" value="NZ_BAABJO010000003.1"/>
</dbReference>
<accession>A0ABP9NC01</accession>
<evidence type="ECO:0000313" key="1">
    <source>
        <dbReference type="EMBL" id="GAA5114207.1"/>
    </source>
</evidence>
<reference evidence="2" key="1">
    <citation type="journal article" date="2019" name="Int. J. Syst. Evol. Microbiol.">
        <title>The Global Catalogue of Microorganisms (GCM) 10K type strain sequencing project: providing services to taxonomists for standard genome sequencing and annotation.</title>
        <authorList>
            <consortium name="The Broad Institute Genomics Platform"/>
            <consortium name="The Broad Institute Genome Sequencing Center for Infectious Disease"/>
            <person name="Wu L."/>
            <person name="Ma J."/>
        </authorList>
    </citation>
    <scope>NUCLEOTIDE SEQUENCE [LARGE SCALE GENOMIC DNA]</scope>
    <source>
        <strain evidence="2">JCM 18302</strain>
    </source>
</reference>
<protein>
    <recommendedName>
        <fullName evidence="3">Zinc-binding dehydrogenase</fullName>
    </recommendedName>
</protein>
<comment type="caution">
    <text evidence="1">The sequence shown here is derived from an EMBL/GenBank/DDBJ whole genome shotgun (WGS) entry which is preliminary data.</text>
</comment>
<gene>
    <name evidence="1" type="ORF">GCM10023320_11040</name>
</gene>